<keyword evidence="4 7" id="KW-0812">Transmembrane</keyword>
<feature type="transmembrane region" description="Helical" evidence="7">
    <location>
        <begin position="20"/>
        <end position="44"/>
    </location>
</feature>
<dbReference type="EnsemblBacteria" id="AAM02865">
    <property type="protein sequence ID" value="AAM02865"/>
    <property type="gene ID" value="MK1652"/>
</dbReference>
<dbReference type="KEGG" id="mka:MK1652"/>
<feature type="transmembrane region" description="Helical" evidence="7">
    <location>
        <begin position="375"/>
        <end position="401"/>
    </location>
</feature>
<dbReference type="PANTHER" id="PTHR30003:SF2">
    <property type="entry name" value="L-LACTATE PERMEASE"/>
    <property type="match status" value="1"/>
</dbReference>
<dbReference type="Pfam" id="PF02652">
    <property type="entry name" value="Lactate_perm"/>
    <property type="match status" value="1"/>
</dbReference>
<comment type="subcellular location">
    <subcellularLocation>
        <location evidence="1">Cell membrane</location>
        <topology evidence="1">Multi-pass membrane protein</topology>
    </subcellularLocation>
</comment>
<dbReference type="InParanoid" id="Q8TUV1"/>
<dbReference type="EMBL" id="AE009439">
    <property type="protein sequence ID" value="AAM02865.1"/>
    <property type="molecule type" value="Genomic_DNA"/>
</dbReference>
<dbReference type="HOGENOM" id="CLU_586103_0_0_2"/>
<reference evidence="8 9" key="1">
    <citation type="journal article" date="2002" name="Proc. Natl. Acad. Sci. U.S.A.">
        <title>The complete genome of hyperthermophile Methanopyrus kandleri AV19 and monophyly of archaeal methanogens.</title>
        <authorList>
            <person name="Slesarev A.I."/>
            <person name="Mezhevaya K.V."/>
            <person name="Makarova K.S."/>
            <person name="Polushin N.N."/>
            <person name="Shcherbinina O.V."/>
            <person name="Shakhova V.V."/>
            <person name="Belova G.I."/>
            <person name="Aravind L."/>
            <person name="Natale D.A."/>
            <person name="Rogozin I.B."/>
            <person name="Tatusov R.L."/>
            <person name="Wolf Y.I."/>
            <person name="Stetter K.O."/>
            <person name="Malykh A.G."/>
            <person name="Koonin E.V."/>
            <person name="Kozyavkin S.A."/>
        </authorList>
    </citation>
    <scope>NUCLEOTIDE SEQUENCE [LARGE SCALE GENOMIC DNA]</scope>
    <source>
        <strain evidence="9">AV19 / DSM 6324 / JCM 9639 / NBRC 100938</strain>
    </source>
</reference>
<feature type="transmembrane region" description="Helical" evidence="7">
    <location>
        <begin position="442"/>
        <end position="463"/>
    </location>
</feature>
<feature type="transmembrane region" description="Helical" evidence="7">
    <location>
        <begin position="407"/>
        <end position="430"/>
    </location>
</feature>
<feature type="transmembrane region" description="Helical" evidence="7">
    <location>
        <begin position="255"/>
        <end position="272"/>
    </location>
</feature>
<dbReference type="PANTHER" id="PTHR30003">
    <property type="entry name" value="L-LACTATE PERMEASE"/>
    <property type="match status" value="1"/>
</dbReference>
<evidence type="ECO:0000313" key="9">
    <source>
        <dbReference type="Proteomes" id="UP000001826"/>
    </source>
</evidence>
<dbReference type="Proteomes" id="UP000001826">
    <property type="component" value="Chromosome"/>
</dbReference>
<proteinExistence type="predicted"/>
<dbReference type="PaxDb" id="190192-MK1652"/>
<keyword evidence="3" id="KW-1003">Cell membrane</keyword>
<evidence type="ECO:0000256" key="7">
    <source>
        <dbReference type="SAM" id="Phobius"/>
    </source>
</evidence>
<dbReference type="GO" id="GO:0015295">
    <property type="term" value="F:solute:proton symporter activity"/>
    <property type="evidence" value="ECO:0007669"/>
    <property type="project" value="TreeGrafter"/>
</dbReference>
<feature type="transmembrane region" description="Helical" evidence="7">
    <location>
        <begin position="56"/>
        <end position="75"/>
    </location>
</feature>
<evidence type="ECO:0000256" key="3">
    <source>
        <dbReference type="ARBA" id="ARBA00022475"/>
    </source>
</evidence>
<evidence type="ECO:0000256" key="6">
    <source>
        <dbReference type="ARBA" id="ARBA00023136"/>
    </source>
</evidence>
<evidence type="ECO:0000313" key="8">
    <source>
        <dbReference type="EMBL" id="AAM02865.1"/>
    </source>
</evidence>
<feature type="transmembrane region" description="Helical" evidence="7">
    <location>
        <begin position="163"/>
        <end position="186"/>
    </location>
</feature>
<organism evidence="8 9">
    <name type="scientific">Methanopyrus kandleri (strain AV19 / DSM 6324 / JCM 9639 / NBRC 100938)</name>
    <dbReference type="NCBI Taxonomy" id="190192"/>
    <lineage>
        <taxon>Archaea</taxon>
        <taxon>Methanobacteriati</taxon>
        <taxon>Methanobacteriota</taxon>
        <taxon>Methanomada group</taxon>
        <taxon>Methanopyri</taxon>
        <taxon>Methanopyrales</taxon>
        <taxon>Methanopyraceae</taxon>
        <taxon>Methanopyrus</taxon>
    </lineage>
</organism>
<feature type="transmembrane region" description="Helical" evidence="7">
    <location>
        <begin position="308"/>
        <end position="325"/>
    </location>
</feature>
<gene>
    <name evidence="8" type="primary">lldP</name>
    <name evidence="8" type="ordered locus">MK1652</name>
</gene>
<protein>
    <submittedName>
        <fullName evidence="8">L-lactate permease</fullName>
    </submittedName>
</protein>
<evidence type="ECO:0000256" key="1">
    <source>
        <dbReference type="ARBA" id="ARBA00004651"/>
    </source>
</evidence>
<dbReference type="InterPro" id="IPR003804">
    <property type="entry name" value="Lactate_perm"/>
</dbReference>
<name>Q8TUV1_METKA</name>
<keyword evidence="6 7" id="KW-0472">Membrane</keyword>
<dbReference type="GO" id="GO:0015129">
    <property type="term" value="F:lactate transmembrane transporter activity"/>
    <property type="evidence" value="ECO:0007669"/>
    <property type="project" value="InterPro"/>
</dbReference>
<sequence length="466" mass="49375">MRLYRRRDPEPQSPSSSEGGLPLPSLALVVPLISISALIVAALRGWGLFRASSLSLALYLIASTFTPFTVQVPYVRVVDSALKGVEILAVVLASLTLVEMMREDGVLEDIVHILKETCQLRGPCLVGLSVVATGAFESVASFGTPATLVGPLLVEAGLSKTTAAAAALVGHAPFGVFAAFGVPILVTSGVSGIDPKKLSFDVALCIAPSLLVLPYAVAETADLRVSKVLLTTMGIMTTASLLAVWWVASPSIVGPLLVLGVASGFLWYLRVAGEEARIKVSNDTIKGMIVYGLVVVGIGVVKALDVKWVQPWMLLWVAVLLYATPRWTRMVGALIRVLRKTWEELLSIVLLMVLGTLIAHSELPSAIRPYAGSPLVTFLVGFMGEMVVGSTTAVMATFASGTPYPEITLAGAACAAAACPYNVAVAAAAVRCHEKRVMRRSLLGSMYLTVPTLAWCTMLWIWGAMK</sequence>
<evidence type="ECO:0000256" key="2">
    <source>
        <dbReference type="ARBA" id="ARBA00022448"/>
    </source>
</evidence>
<keyword evidence="9" id="KW-1185">Reference proteome</keyword>
<dbReference type="TCDB" id="2.A.14.1.4">
    <property type="family name" value="the lactate permease (lctp) family"/>
</dbReference>
<feature type="transmembrane region" description="Helical" evidence="7">
    <location>
        <begin position="198"/>
        <end position="217"/>
    </location>
</feature>
<dbReference type="STRING" id="190192.MK1652"/>
<accession>Q8TUV1</accession>
<dbReference type="AlphaFoldDB" id="Q8TUV1"/>
<keyword evidence="5 7" id="KW-1133">Transmembrane helix</keyword>
<evidence type="ECO:0000256" key="5">
    <source>
        <dbReference type="ARBA" id="ARBA00022989"/>
    </source>
</evidence>
<feature type="transmembrane region" description="Helical" evidence="7">
    <location>
        <begin position="284"/>
        <end position="301"/>
    </location>
</feature>
<dbReference type="GO" id="GO:0005886">
    <property type="term" value="C:plasma membrane"/>
    <property type="evidence" value="ECO:0007669"/>
    <property type="project" value="UniProtKB-SubCell"/>
</dbReference>
<evidence type="ECO:0000256" key="4">
    <source>
        <dbReference type="ARBA" id="ARBA00022692"/>
    </source>
</evidence>
<feature type="transmembrane region" description="Helical" evidence="7">
    <location>
        <begin position="229"/>
        <end position="248"/>
    </location>
</feature>
<keyword evidence="2" id="KW-0813">Transport</keyword>